<evidence type="ECO:0000256" key="1">
    <source>
        <dbReference type="SAM" id="Coils"/>
    </source>
</evidence>
<dbReference type="AlphaFoldDB" id="A0A1H7Q9I8"/>
<evidence type="ECO:0000256" key="2">
    <source>
        <dbReference type="SAM" id="Phobius"/>
    </source>
</evidence>
<keyword evidence="2" id="KW-0812">Transmembrane</keyword>
<dbReference type="STRING" id="1429083.GCA_001885685_00358"/>
<gene>
    <name evidence="4" type="ORF">SAMN05216214_11266</name>
</gene>
<dbReference type="InterPro" id="IPR016047">
    <property type="entry name" value="M23ase_b-sheet_dom"/>
</dbReference>
<dbReference type="SUPFAM" id="SSF51261">
    <property type="entry name" value="Duplicated hybrid motif"/>
    <property type="match status" value="1"/>
</dbReference>
<reference evidence="4 5" key="1">
    <citation type="submission" date="2016-10" db="EMBL/GenBank/DDBJ databases">
        <authorList>
            <person name="de Groot N.N."/>
        </authorList>
    </citation>
    <scope>NUCLEOTIDE SEQUENCE [LARGE SCALE GENOMIC DNA]</scope>
    <source>
        <strain evidence="4 5">JCM 19513</strain>
    </source>
</reference>
<keyword evidence="2" id="KW-0472">Membrane</keyword>
<name>A0A1H7Q9I8_9GAMM</name>
<dbReference type="Proteomes" id="UP000185766">
    <property type="component" value="Unassembled WGS sequence"/>
</dbReference>
<dbReference type="Gene3D" id="2.70.70.10">
    <property type="entry name" value="Glucose Permease (Domain IIA)"/>
    <property type="match status" value="1"/>
</dbReference>
<dbReference type="GO" id="GO:0004222">
    <property type="term" value="F:metalloendopeptidase activity"/>
    <property type="evidence" value="ECO:0007669"/>
    <property type="project" value="TreeGrafter"/>
</dbReference>
<evidence type="ECO:0000313" key="4">
    <source>
        <dbReference type="EMBL" id="SEL44334.1"/>
    </source>
</evidence>
<feature type="coiled-coil region" evidence="1">
    <location>
        <begin position="59"/>
        <end position="93"/>
    </location>
</feature>
<evidence type="ECO:0000259" key="3">
    <source>
        <dbReference type="Pfam" id="PF01551"/>
    </source>
</evidence>
<accession>A0A1H7Q9I8</accession>
<sequence>MQVIILSRRGSNTTNVSGRWLAVTAALATKLLLGVGLVGGLALAQWHNHSGPGEGLDVALALQYQRDNVRETREDAQRQLDALAVHVGRLQARMMRIDALGERLVGVAELDSSEFDFAIDVAQGGADDELENLPAYAPPSFMETLSALELRLGERELQLDLLESMLAERSISEASELAGRPVNTGYVSSPFGRRVNPVTGRSSLHKGVDFAAPRGSDVVAVAAGVVTWSGRRPAYGNTVEITHADGYVSRYAHNQRNTVQVGELVQPGQVIAKVGSTGRSTGNHVHFEVFKNGKLVNPSSYIARSSLHR</sequence>
<dbReference type="RefSeq" id="WP_074869115.1">
    <property type="nucleotide sequence ID" value="NZ_FOAS01000012.1"/>
</dbReference>
<dbReference type="Pfam" id="PF01551">
    <property type="entry name" value="Peptidase_M23"/>
    <property type="match status" value="1"/>
</dbReference>
<dbReference type="FunFam" id="2.70.70.10:FF:000006">
    <property type="entry name" value="M23 family peptidase"/>
    <property type="match status" value="1"/>
</dbReference>
<organism evidence="4 5">
    <name type="scientific">Atopomonas hussainii</name>
    <dbReference type="NCBI Taxonomy" id="1429083"/>
    <lineage>
        <taxon>Bacteria</taxon>
        <taxon>Pseudomonadati</taxon>
        <taxon>Pseudomonadota</taxon>
        <taxon>Gammaproteobacteria</taxon>
        <taxon>Pseudomonadales</taxon>
        <taxon>Pseudomonadaceae</taxon>
        <taxon>Atopomonas</taxon>
    </lineage>
</organism>
<dbReference type="EMBL" id="FOAS01000012">
    <property type="protein sequence ID" value="SEL44334.1"/>
    <property type="molecule type" value="Genomic_DNA"/>
</dbReference>
<feature type="transmembrane region" description="Helical" evidence="2">
    <location>
        <begin position="20"/>
        <end position="44"/>
    </location>
</feature>
<protein>
    <submittedName>
        <fullName evidence="4">Peptidase family M23</fullName>
    </submittedName>
</protein>
<keyword evidence="1" id="KW-0175">Coiled coil</keyword>
<keyword evidence="5" id="KW-1185">Reference proteome</keyword>
<keyword evidence="2" id="KW-1133">Transmembrane helix</keyword>
<dbReference type="CDD" id="cd12797">
    <property type="entry name" value="M23_peptidase"/>
    <property type="match status" value="1"/>
</dbReference>
<feature type="domain" description="M23ase beta-sheet core" evidence="3">
    <location>
        <begin position="204"/>
        <end position="298"/>
    </location>
</feature>
<dbReference type="InterPro" id="IPR011055">
    <property type="entry name" value="Dup_hybrid_motif"/>
</dbReference>
<proteinExistence type="predicted"/>
<evidence type="ECO:0000313" key="5">
    <source>
        <dbReference type="Proteomes" id="UP000185766"/>
    </source>
</evidence>
<dbReference type="InterPro" id="IPR050570">
    <property type="entry name" value="Cell_wall_metabolism_enzyme"/>
</dbReference>
<dbReference type="PANTHER" id="PTHR21666">
    <property type="entry name" value="PEPTIDASE-RELATED"/>
    <property type="match status" value="1"/>
</dbReference>
<dbReference type="PANTHER" id="PTHR21666:SF291">
    <property type="entry name" value="STAGE II SPORULATION PROTEIN Q"/>
    <property type="match status" value="1"/>
</dbReference>